<feature type="compositionally biased region" description="Low complexity" evidence="1">
    <location>
        <begin position="319"/>
        <end position="343"/>
    </location>
</feature>
<proteinExistence type="predicted"/>
<keyword evidence="3" id="KW-1185">Reference proteome</keyword>
<dbReference type="OrthoDB" id="5275938at2759"/>
<dbReference type="Proteomes" id="UP000298138">
    <property type="component" value="Unassembled WGS sequence"/>
</dbReference>
<name>A0A4S2MPA9_9PEZI</name>
<evidence type="ECO:0000313" key="3">
    <source>
        <dbReference type="Proteomes" id="UP000298138"/>
    </source>
</evidence>
<protein>
    <recommendedName>
        <fullName evidence="4">BTB domain-containing protein</fullName>
    </recommendedName>
</protein>
<feature type="region of interest" description="Disordered" evidence="1">
    <location>
        <begin position="443"/>
        <end position="462"/>
    </location>
</feature>
<dbReference type="InParanoid" id="A0A4S2MPA9"/>
<accession>A0A4S2MPA9</accession>
<feature type="region of interest" description="Disordered" evidence="1">
    <location>
        <begin position="319"/>
        <end position="353"/>
    </location>
</feature>
<reference evidence="2 3" key="1">
    <citation type="submission" date="2019-04" db="EMBL/GenBank/DDBJ databases">
        <title>Comparative genomics and transcriptomics to analyze fruiting body development in filamentous ascomycetes.</title>
        <authorList>
            <consortium name="DOE Joint Genome Institute"/>
            <person name="Lutkenhaus R."/>
            <person name="Traeger S."/>
            <person name="Breuer J."/>
            <person name="Kuo A."/>
            <person name="Lipzen A."/>
            <person name="Pangilinan J."/>
            <person name="Dilworth D."/>
            <person name="Sandor L."/>
            <person name="Poggeler S."/>
            <person name="Barry K."/>
            <person name="Grigoriev I.V."/>
            <person name="Nowrousian M."/>
        </authorList>
    </citation>
    <scope>NUCLEOTIDE SEQUENCE [LARGE SCALE GENOMIC DNA]</scope>
    <source>
        <strain evidence="2 3">CBS 389.68</strain>
    </source>
</reference>
<gene>
    <name evidence="2" type="ORF">EX30DRAFT_350602</name>
</gene>
<evidence type="ECO:0008006" key="4">
    <source>
        <dbReference type="Google" id="ProtNLM"/>
    </source>
</evidence>
<dbReference type="STRING" id="341454.A0A4S2MPA9"/>
<dbReference type="AlphaFoldDB" id="A0A4S2MPA9"/>
<organism evidence="2 3">
    <name type="scientific">Ascodesmis nigricans</name>
    <dbReference type="NCBI Taxonomy" id="341454"/>
    <lineage>
        <taxon>Eukaryota</taxon>
        <taxon>Fungi</taxon>
        <taxon>Dikarya</taxon>
        <taxon>Ascomycota</taxon>
        <taxon>Pezizomycotina</taxon>
        <taxon>Pezizomycetes</taxon>
        <taxon>Pezizales</taxon>
        <taxon>Ascodesmidaceae</taxon>
        <taxon>Ascodesmis</taxon>
    </lineage>
</organism>
<evidence type="ECO:0000256" key="1">
    <source>
        <dbReference type="SAM" id="MobiDB-lite"/>
    </source>
</evidence>
<sequence length="531" mass="60108">MTDINTPDDSWLDSWDFIIHRCTACLSPFRSPSRLALHHTLSPNCIPTAPTISFIDLTQVSLTTIDPNGDLEVHVGPTESTITHRFLVASQVLRCQSRAFNASFSPTYGFKASADLHRAHLLGPHASRRPAVIYLDDNADVLALIFKVLHHCYHELEQEYPYETLVDLVTVCEKYMLHVPLAPMLRLWANAIWDGDFWWKREFGGGDDGREEVESQDGWLLVAWVLGLEDEFREVSRYVAMNYGVTEGGEWVAPNGRGMHPAIPEVVKEKLLEVRGLLLNPIRQKFEEIQAQRMLHHIPTLKTATAGIVIPQIPYPSPSSFSSSPSSDPLNAPENNTTTAPTTPKHPPPICRSNTPDSPLCDYLQLGHLLTTLTTHPLSTPPFWTRSVHTIISFFAALDDPVPLDEYFSDGHETRRRKDYNKLRKALDDALVRVMGVADADGEYHNDDYDGEEEKEMENEEDEVEEVEKVDPIRFRPWEKARSCSWVNDMRFVCEAVEKLRADAVGLELWEFASRREVWGEVGGLVVGLFE</sequence>
<dbReference type="EMBL" id="ML220136">
    <property type="protein sequence ID" value="TGZ78875.1"/>
    <property type="molecule type" value="Genomic_DNA"/>
</dbReference>
<evidence type="ECO:0000313" key="2">
    <source>
        <dbReference type="EMBL" id="TGZ78875.1"/>
    </source>
</evidence>
<feature type="compositionally biased region" description="Acidic residues" evidence="1">
    <location>
        <begin position="449"/>
        <end position="462"/>
    </location>
</feature>